<proteinExistence type="predicted"/>
<organism evidence="1">
    <name type="scientific">bioreactor metagenome</name>
    <dbReference type="NCBI Taxonomy" id="1076179"/>
    <lineage>
        <taxon>unclassified sequences</taxon>
        <taxon>metagenomes</taxon>
        <taxon>ecological metagenomes</taxon>
    </lineage>
</organism>
<dbReference type="AlphaFoldDB" id="A0A645D9A1"/>
<evidence type="ECO:0000313" key="1">
    <source>
        <dbReference type="EMBL" id="MPM85628.1"/>
    </source>
</evidence>
<reference evidence="1" key="1">
    <citation type="submission" date="2019-08" db="EMBL/GenBank/DDBJ databases">
        <authorList>
            <person name="Kucharzyk K."/>
            <person name="Murdoch R.W."/>
            <person name="Higgins S."/>
            <person name="Loffler F."/>
        </authorList>
    </citation>
    <scope>NUCLEOTIDE SEQUENCE</scope>
</reference>
<comment type="caution">
    <text evidence="1">The sequence shown here is derived from an EMBL/GenBank/DDBJ whole genome shotgun (WGS) entry which is preliminary data.</text>
</comment>
<gene>
    <name evidence="1" type="ORF">SDC9_132709</name>
</gene>
<accession>A0A645D9A1</accession>
<dbReference type="EMBL" id="VSSQ01033884">
    <property type="protein sequence ID" value="MPM85628.1"/>
    <property type="molecule type" value="Genomic_DNA"/>
</dbReference>
<protein>
    <submittedName>
        <fullName evidence="1">Uncharacterized protein</fullName>
    </submittedName>
</protein>
<sequence length="112" mass="13138">MAYKNFYIDGGFINVGYLGYQVSYTEIELRSQRIWYYIDEDGNQIAYDYPMFRHDLRCELSSGTFHIYALSDEHQILSFNTGADSEGDGDYWDIDNLIVSYGRNPPPFQNYL</sequence>
<name>A0A645D9A1_9ZZZZ</name>